<keyword evidence="1" id="KW-0812">Transmembrane</keyword>
<evidence type="ECO:0000256" key="1">
    <source>
        <dbReference type="SAM" id="Phobius"/>
    </source>
</evidence>
<feature type="transmembrane region" description="Helical" evidence="1">
    <location>
        <begin position="46"/>
        <end position="69"/>
    </location>
</feature>
<gene>
    <name evidence="2" type="ORF">HUE56_19770</name>
</gene>
<evidence type="ECO:0000313" key="3">
    <source>
        <dbReference type="Proteomes" id="UP000509702"/>
    </source>
</evidence>
<keyword evidence="1" id="KW-1133">Transmembrane helix</keyword>
<keyword evidence="3" id="KW-1185">Reference proteome</keyword>
<feature type="transmembrane region" description="Helical" evidence="1">
    <location>
        <begin position="178"/>
        <end position="197"/>
    </location>
</feature>
<dbReference type="RefSeq" id="WP_149197395.1">
    <property type="nucleotide sequence ID" value="NZ_BSOV01000019.1"/>
</dbReference>
<dbReference type="Proteomes" id="UP000509702">
    <property type="component" value="Chromosome"/>
</dbReference>
<feature type="transmembrane region" description="Helical" evidence="1">
    <location>
        <begin position="20"/>
        <end position="40"/>
    </location>
</feature>
<keyword evidence="1" id="KW-0472">Membrane</keyword>
<accession>A0A6N1AMD7</accession>
<dbReference type="KEGG" id="aoz:HUE56_19770"/>
<evidence type="ECO:0000313" key="2">
    <source>
        <dbReference type="EMBL" id="QKS52603.1"/>
    </source>
</evidence>
<dbReference type="OrthoDB" id="799595at2"/>
<reference evidence="2 3" key="1">
    <citation type="submission" date="2020-06" db="EMBL/GenBank/DDBJ databases">
        <title>Complete genome of Azosprillum oryzae KACC14407.</title>
        <authorList>
            <person name="Kim M."/>
            <person name="Park Y.-J."/>
            <person name="Shin J.-H."/>
        </authorList>
    </citation>
    <scope>NUCLEOTIDE SEQUENCE [LARGE SCALE GENOMIC DNA]</scope>
    <source>
        <strain evidence="2 3">KACC 14407</strain>
    </source>
</reference>
<name>A0A6N1AMD7_9PROT</name>
<proteinExistence type="predicted"/>
<dbReference type="AlphaFoldDB" id="A0A6N1AMD7"/>
<organism evidence="2 3">
    <name type="scientific">Azospirillum oryzae</name>
    <dbReference type="NCBI Taxonomy" id="286727"/>
    <lineage>
        <taxon>Bacteria</taxon>
        <taxon>Pseudomonadati</taxon>
        <taxon>Pseudomonadota</taxon>
        <taxon>Alphaproteobacteria</taxon>
        <taxon>Rhodospirillales</taxon>
        <taxon>Azospirillaceae</taxon>
        <taxon>Azospirillum</taxon>
    </lineage>
</organism>
<protein>
    <submittedName>
        <fullName evidence="2">Uncharacterized protein</fullName>
    </submittedName>
</protein>
<feature type="transmembrane region" description="Helical" evidence="1">
    <location>
        <begin position="217"/>
        <end position="241"/>
    </location>
</feature>
<dbReference type="EMBL" id="CP054619">
    <property type="protein sequence ID" value="QKS52603.1"/>
    <property type="molecule type" value="Genomic_DNA"/>
</dbReference>
<sequence length="333" mass="36469">MSSESNALLGILTSKPSKQIIFMILVLLGFYGVVNGGAFSRSDNHFIVISVLSLVSAGFGLAGIFSSLIKESTLSRSNNSSIYIENNYAELSRDLEEIKVAIKEIEANNVTIQAGDGENLLEIIKKSFESTFSAESRDNVENAKKKEMVDVCVLPLQNASRRLAFEVNRSAGRTSTNLIFGSLVAIIGIFIIGSAVFGGPDMTDLVSRDSTKITPEITIIIAFLPKTVLGIFVEVVAFFFLKLYRRGFDEIRYFQNEISNLDALASALSASLMSGNSDLVKSVAEKIASIERNFVIEKGQSTIDLRREEMHVEGDRQMVESIKGIINSIRNGK</sequence>